<dbReference type="SUPFAM" id="SSF51197">
    <property type="entry name" value="Clavaminate synthase-like"/>
    <property type="match status" value="1"/>
</dbReference>
<dbReference type="RefSeq" id="WP_138363591.1">
    <property type="nucleotide sequence ID" value="NZ_VCEJ01000002.1"/>
</dbReference>
<dbReference type="PANTHER" id="PTHR34986">
    <property type="entry name" value="EVOLVED BETA-GALACTOSIDASE SUBUNIT BETA"/>
    <property type="match status" value="1"/>
</dbReference>
<name>A0A5R9L1E8_9BACT</name>
<gene>
    <name evidence="1" type="ORF">FEN17_01720</name>
</gene>
<keyword evidence="2" id="KW-1185">Reference proteome</keyword>
<dbReference type="OrthoDB" id="9792756at2"/>
<evidence type="ECO:0000313" key="2">
    <source>
        <dbReference type="Proteomes" id="UP000306402"/>
    </source>
</evidence>
<evidence type="ECO:0000313" key="1">
    <source>
        <dbReference type="EMBL" id="TLV02382.1"/>
    </source>
</evidence>
<protein>
    <submittedName>
        <fullName evidence="1">DUF386 domain-containing protein</fullName>
    </submittedName>
</protein>
<dbReference type="InterPro" id="IPR037012">
    <property type="entry name" value="NanQ/TabA/YiaL_sf"/>
</dbReference>
<proteinExistence type="predicted"/>
<dbReference type="AlphaFoldDB" id="A0A5R9L1E8"/>
<dbReference type="GO" id="GO:0005829">
    <property type="term" value="C:cytosol"/>
    <property type="evidence" value="ECO:0007669"/>
    <property type="project" value="TreeGrafter"/>
</dbReference>
<dbReference type="Gene3D" id="2.60.120.370">
    <property type="entry name" value="YhcH/YjgK/YiaL"/>
    <property type="match status" value="1"/>
</dbReference>
<dbReference type="PANTHER" id="PTHR34986:SF1">
    <property type="entry name" value="PROTEIN YIAL"/>
    <property type="match status" value="1"/>
</dbReference>
<organism evidence="1 2">
    <name type="scientific">Dyadobacter luticola</name>
    <dbReference type="NCBI Taxonomy" id="1979387"/>
    <lineage>
        <taxon>Bacteria</taxon>
        <taxon>Pseudomonadati</taxon>
        <taxon>Bacteroidota</taxon>
        <taxon>Cytophagia</taxon>
        <taxon>Cytophagales</taxon>
        <taxon>Spirosomataceae</taxon>
        <taxon>Dyadobacter</taxon>
    </lineage>
</organism>
<reference evidence="1 2" key="1">
    <citation type="submission" date="2019-05" db="EMBL/GenBank/DDBJ databases">
        <authorList>
            <person name="Qu J.-H."/>
        </authorList>
    </citation>
    <scope>NUCLEOTIDE SEQUENCE [LARGE SCALE GENOMIC DNA]</scope>
    <source>
        <strain evidence="1 2">T17</strain>
    </source>
</reference>
<sequence>MILGTLNNIDTYKALSPDIYAGLQFLQNAQPEIEVGTYPISKNVKAIVSEYETVADFTRGYEAHKHVIDIQYPVIGLERVKWSPIEGMNVNIPYDEAKDRTFFKDPSPRGTHVDIGEGIFAIMFPEDGHGPQHFVDQPQLIKKITIKIAIS</sequence>
<dbReference type="Proteomes" id="UP000306402">
    <property type="component" value="Unassembled WGS sequence"/>
</dbReference>
<comment type="caution">
    <text evidence="1">The sequence shown here is derived from an EMBL/GenBank/DDBJ whole genome shotgun (WGS) entry which is preliminary data.</text>
</comment>
<dbReference type="EMBL" id="VCEJ01000002">
    <property type="protein sequence ID" value="TLV02382.1"/>
    <property type="molecule type" value="Genomic_DNA"/>
</dbReference>
<dbReference type="NCBIfam" id="TIGR00022">
    <property type="entry name" value="YhcH/YjgK/YiaL family protein"/>
    <property type="match status" value="1"/>
</dbReference>
<dbReference type="InterPro" id="IPR004375">
    <property type="entry name" value="NanQ/TabA/YiaL"/>
</dbReference>
<accession>A0A5R9L1E8</accession>
<dbReference type="Pfam" id="PF04074">
    <property type="entry name" value="DUF386"/>
    <property type="match status" value="1"/>
</dbReference>